<accession>A0A0M0K2Q2</accession>
<organism evidence="1 2">
    <name type="scientific">Chrysochromulina tobinii</name>
    <dbReference type="NCBI Taxonomy" id="1460289"/>
    <lineage>
        <taxon>Eukaryota</taxon>
        <taxon>Haptista</taxon>
        <taxon>Haptophyta</taxon>
        <taxon>Prymnesiophyceae</taxon>
        <taxon>Prymnesiales</taxon>
        <taxon>Chrysochromulinaceae</taxon>
        <taxon>Chrysochromulina</taxon>
    </lineage>
</organism>
<dbReference type="Proteomes" id="UP000037460">
    <property type="component" value="Unassembled WGS sequence"/>
</dbReference>
<keyword evidence="2" id="KW-1185">Reference proteome</keyword>
<evidence type="ECO:0000313" key="1">
    <source>
        <dbReference type="EMBL" id="KOO33085.1"/>
    </source>
</evidence>
<reference evidence="2" key="1">
    <citation type="journal article" date="2015" name="PLoS Genet.">
        <title>Genome Sequence and Transcriptome Analyses of Chrysochromulina tobin: Metabolic Tools for Enhanced Algal Fitness in the Prominent Order Prymnesiales (Haptophyceae).</title>
        <authorList>
            <person name="Hovde B.T."/>
            <person name="Deodato C.R."/>
            <person name="Hunsperger H.M."/>
            <person name="Ryken S.A."/>
            <person name="Yost W."/>
            <person name="Jha R.K."/>
            <person name="Patterson J."/>
            <person name="Monnat R.J. Jr."/>
            <person name="Barlow S.B."/>
            <person name="Starkenburg S.R."/>
            <person name="Cattolico R.A."/>
        </authorList>
    </citation>
    <scope>NUCLEOTIDE SEQUENCE</scope>
    <source>
        <strain evidence="2">CCMP291</strain>
    </source>
</reference>
<dbReference type="EMBL" id="JWZX01001604">
    <property type="protein sequence ID" value="KOO33085.1"/>
    <property type="molecule type" value="Genomic_DNA"/>
</dbReference>
<feature type="non-terminal residue" evidence="1">
    <location>
        <position position="1"/>
    </location>
</feature>
<comment type="caution">
    <text evidence="1">The sequence shown here is derived from an EMBL/GenBank/DDBJ whole genome shotgun (WGS) entry which is preliminary data.</text>
</comment>
<proteinExistence type="predicted"/>
<evidence type="ECO:0000313" key="2">
    <source>
        <dbReference type="Proteomes" id="UP000037460"/>
    </source>
</evidence>
<dbReference type="AlphaFoldDB" id="A0A0M0K2Q2"/>
<name>A0A0M0K2Q2_9EUKA</name>
<protein>
    <submittedName>
        <fullName evidence="1">Uncharacterized protein</fullName>
    </submittedName>
</protein>
<sequence>PFKLSGSCWAQAPWAQDSEPLIVALRINNHAGTAQAPRTQVVDIAAAAQREQAIVLAILVHQLLRIGQDLVLGEEHFHLQLGEDGLLRLHHDDELEAAVATEQGDERGPQVPAIAFERLPGLDPPKNEVSRADGCPTERDEQLVRSTHLRDALGEAAKVLRAIHVPHRRLGLEIIVLKKEPVFIQQLTVLAVEGRIAHFAGFIEGDPVPKLQVVLAGAGA</sequence>
<gene>
    <name evidence="1" type="ORF">Ctob_014927</name>
</gene>